<dbReference type="PANTHER" id="PTHR35337">
    <property type="entry name" value="SLR1478 PROTEIN"/>
    <property type="match status" value="1"/>
</dbReference>
<evidence type="ECO:0000313" key="3">
    <source>
        <dbReference type="Proteomes" id="UP001056756"/>
    </source>
</evidence>
<dbReference type="Proteomes" id="UP001056756">
    <property type="component" value="Chromosome"/>
</dbReference>
<feature type="transmembrane region" description="Helical" evidence="1">
    <location>
        <begin position="183"/>
        <end position="206"/>
    </location>
</feature>
<evidence type="ECO:0000256" key="1">
    <source>
        <dbReference type="SAM" id="Phobius"/>
    </source>
</evidence>
<feature type="transmembrane region" description="Helical" evidence="1">
    <location>
        <begin position="127"/>
        <end position="146"/>
    </location>
</feature>
<dbReference type="KEGG" id="plig:NAG76_08390"/>
<dbReference type="Pfam" id="PF01944">
    <property type="entry name" value="SpoIIM"/>
    <property type="match status" value="1"/>
</dbReference>
<feature type="transmembrane region" description="Helical" evidence="1">
    <location>
        <begin position="12"/>
        <end position="32"/>
    </location>
</feature>
<dbReference type="AlphaFoldDB" id="A0A9J6ZJC7"/>
<reference evidence="2" key="1">
    <citation type="submission" date="2022-05" db="EMBL/GenBank/DDBJ databases">
        <title>Novel bacterial taxa in a minimal lignocellulolytic consortium and its capacity to transform plastics disclosed by genome-resolved metagenomics.</title>
        <authorList>
            <person name="Rodriguez C.A.D."/>
            <person name="Diaz-Garcia L."/>
            <person name="Herrera K."/>
            <person name="Tarazona N.A."/>
            <person name="Sproer C."/>
            <person name="Overmann J."/>
            <person name="Jimenez D.J."/>
        </authorList>
    </citation>
    <scope>NUCLEOTIDE SEQUENCE</scope>
    <source>
        <strain evidence="2">MAG5</strain>
    </source>
</reference>
<protein>
    <submittedName>
        <fullName evidence="2">Stage II sporulation protein M</fullName>
    </submittedName>
</protein>
<keyword evidence="1" id="KW-1133">Transmembrane helix</keyword>
<name>A0A9J6ZJC7_9BACL</name>
<dbReference type="EMBL" id="CP097899">
    <property type="protein sequence ID" value="URN96230.1"/>
    <property type="molecule type" value="Genomic_DNA"/>
</dbReference>
<proteinExistence type="predicted"/>
<feature type="transmembrane region" description="Helical" evidence="1">
    <location>
        <begin position="83"/>
        <end position="107"/>
    </location>
</feature>
<sequence length="208" mass="23170">MFRLRQVWQDLRITRSSIIVATILFTVSMYIGGSNDSFRQFLLMQIDALSELVQEMDQSSNPTLTLIMVIFLNNAIKSVLVIFLGAFFGLFPIFFLLVNGMILGFIIQLSLEGTIDISVWDLIFKTLLPHGILEIPALIVAGAYGLRLGRLLFSTMGALITNHNKLDAIGVAYKETLKRCGVMAVYITIILFIAAIIESTLTMWLAST</sequence>
<organism evidence="2 3">
    <name type="scientific">Candidatus Pristimantibacillus lignocellulolyticus</name>
    <dbReference type="NCBI Taxonomy" id="2994561"/>
    <lineage>
        <taxon>Bacteria</taxon>
        <taxon>Bacillati</taxon>
        <taxon>Bacillota</taxon>
        <taxon>Bacilli</taxon>
        <taxon>Bacillales</taxon>
        <taxon>Paenibacillaceae</taxon>
        <taxon>Candidatus Pristimantibacillus</taxon>
    </lineage>
</organism>
<keyword evidence="1" id="KW-0472">Membrane</keyword>
<evidence type="ECO:0000313" key="2">
    <source>
        <dbReference type="EMBL" id="URN96230.1"/>
    </source>
</evidence>
<dbReference type="InterPro" id="IPR002798">
    <property type="entry name" value="SpoIIM-like"/>
</dbReference>
<dbReference type="PANTHER" id="PTHR35337:SF1">
    <property type="entry name" value="SLR1478 PROTEIN"/>
    <property type="match status" value="1"/>
</dbReference>
<gene>
    <name evidence="2" type="ORF">NAG76_08390</name>
</gene>
<keyword evidence="1" id="KW-0812">Transmembrane</keyword>
<feature type="transmembrane region" description="Helical" evidence="1">
    <location>
        <begin position="59"/>
        <end position="76"/>
    </location>
</feature>
<accession>A0A9J6ZJC7</accession>